<comment type="caution">
    <text evidence="2">The sequence shown here is derived from an EMBL/GenBank/DDBJ whole genome shotgun (WGS) entry which is preliminary data.</text>
</comment>
<organism evidence="2 3">
    <name type="scientific">Vanilla planifolia</name>
    <name type="common">Vanilla</name>
    <dbReference type="NCBI Taxonomy" id="51239"/>
    <lineage>
        <taxon>Eukaryota</taxon>
        <taxon>Viridiplantae</taxon>
        <taxon>Streptophyta</taxon>
        <taxon>Embryophyta</taxon>
        <taxon>Tracheophyta</taxon>
        <taxon>Spermatophyta</taxon>
        <taxon>Magnoliopsida</taxon>
        <taxon>Liliopsida</taxon>
        <taxon>Asparagales</taxon>
        <taxon>Orchidaceae</taxon>
        <taxon>Vanilloideae</taxon>
        <taxon>Vanilleae</taxon>
        <taxon>Vanilla</taxon>
    </lineage>
</organism>
<protein>
    <submittedName>
        <fullName evidence="2">Uncharacterized protein</fullName>
    </submittedName>
</protein>
<sequence length="71" mass="8048">MLPKTKQSFWSSSRKAQISNSSRLHETVPAESFRQEARHCPVRNSKTEHFVLVAKSPNVDFVTGLHERVAA</sequence>
<evidence type="ECO:0000313" key="2">
    <source>
        <dbReference type="EMBL" id="KAG0451459.1"/>
    </source>
</evidence>
<reference evidence="2 3" key="1">
    <citation type="journal article" date="2020" name="Nat. Food">
        <title>A phased Vanilla planifolia genome enables genetic improvement of flavour and production.</title>
        <authorList>
            <person name="Hasing T."/>
            <person name="Tang H."/>
            <person name="Brym M."/>
            <person name="Khazi F."/>
            <person name="Huang T."/>
            <person name="Chambers A.H."/>
        </authorList>
    </citation>
    <scope>NUCLEOTIDE SEQUENCE [LARGE SCALE GENOMIC DNA]</scope>
    <source>
        <tissue evidence="2">Leaf</tissue>
    </source>
</reference>
<name>A0A835PEB4_VANPL</name>
<dbReference type="AlphaFoldDB" id="A0A835PEB4"/>
<feature type="compositionally biased region" description="Polar residues" evidence="1">
    <location>
        <begin position="1"/>
        <end position="22"/>
    </location>
</feature>
<feature type="compositionally biased region" description="Basic and acidic residues" evidence="1">
    <location>
        <begin position="23"/>
        <end position="32"/>
    </location>
</feature>
<evidence type="ECO:0000256" key="1">
    <source>
        <dbReference type="SAM" id="MobiDB-lite"/>
    </source>
</evidence>
<gene>
    <name evidence="2" type="ORF">HPP92_026264</name>
</gene>
<dbReference type="EMBL" id="JADCNM010000060">
    <property type="protein sequence ID" value="KAG0451459.1"/>
    <property type="molecule type" value="Genomic_DNA"/>
</dbReference>
<proteinExistence type="predicted"/>
<dbReference type="Proteomes" id="UP000639772">
    <property type="component" value="Unassembled WGS sequence"/>
</dbReference>
<accession>A0A835PEB4</accession>
<evidence type="ECO:0000313" key="3">
    <source>
        <dbReference type="Proteomes" id="UP000639772"/>
    </source>
</evidence>
<feature type="region of interest" description="Disordered" evidence="1">
    <location>
        <begin position="1"/>
        <end position="32"/>
    </location>
</feature>